<protein>
    <submittedName>
        <fullName evidence="1">Uncharacterized protein</fullName>
    </submittedName>
</protein>
<gene>
    <name evidence="1" type="ORF">BO95DRAFT_461429</name>
</gene>
<evidence type="ECO:0000313" key="2">
    <source>
        <dbReference type="Proteomes" id="UP000249057"/>
    </source>
</evidence>
<proteinExistence type="predicted"/>
<dbReference type="EMBL" id="KZ825326">
    <property type="protein sequence ID" value="RAH48016.1"/>
    <property type="molecule type" value="Genomic_DNA"/>
</dbReference>
<name>A0ACD1GG05_9EURO</name>
<keyword evidence="2" id="KW-1185">Reference proteome</keyword>
<accession>A0ACD1GG05</accession>
<dbReference type="Proteomes" id="UP000249057">
    <property type="component" value="Unassembled WGS sequence"/>
</dbReference>
<organism evidence="1 2">
    <name type="scientific">Aspergillus brunneoviolaceus CBS 621.78</name>
    <dbReference type="NCBI Taxonomy" id="1450534"/>
    <lineage>
        <taxon>Eukaryota</taxon>
        <taxon>Fungi</taxon>
        <taxon>Dikarya</taxon>
        <taxon>Ascomycota</taxon>
        <taxon>Pezizomycotina</taxon>
        <taxon>Eurotiomycetes</taxon>
        <taxon>Eurotiomycetidae</taxon>
        <taxon>Eurotiales</taxon>
        <taxon>Aspergillaceae</taxon>
        <taxon>Aspergillus</taxon>
        <taxon>Aspergillus subgen. Circumdati</taxon>
    </lineage>
</organism>
<sequence length="78" mass="8721">MSLFARSRAGDKMKCGFDVTMLRKWRMVLGAMAARPSYARLIIGVCLWMQPSDARSAYLAELNISGSMPSQLFCVQQT</sequence>
<evidence type="ECO:0000313" key="1">
    <source>
        <dbReference type="EMBL" id="RAH48016.1"/>
    </source>
</evidence>
<reference evidence="1" key="1">
    <citation type="submission" date="2018-02" db="EMBL/GenBank/DDBJ databases">
        <title>The genomes of Aspergillus section Nigri reveals drivers in fungal speciation.</title>
        <authorList>
            <consortium name="DOE Joint Genome Institute"/>
            <person name="Vesth T.C."/>
            <person name="Nybo J."/>
            <person name="Theobald S."/>
            <person name="Brandl J."/>
            <person name="Frisvad J.C."/>
            <person name="Nielsen K.F."/>
            <person name="Lyhne E.K."/>
            <person name="Kogle M.E."/>
            <person name="Kuo A."/>
            <person name="Riley R."/>
            <person name="Clum A."/>
            <person name="Nolan M."/>
            <person name="Lipzen A."/>
            <person name="Salamov A."/>
            <person name="Henrissat B."/>
            <person name="Wiebenga A."/>
            <person name="De vries R.P."/>
            <person name="Grigoriev I.V."/>
            <person name="Mortensen U.H."/>
            <person name="Andersen M.R."/>
            <person name="Baker S.E."/>
        </authorList>
    </citation>
    <scope>NUCLEOTIDE SEQUENCE</scope>
    <source>
        <strain evidence="1">CBS 621.78</strain>
    </source>
</reference>